<feature type="compositionally biased region" description="Low complexity" evidence="6">
    <location>
        <begin position="150"/>
        <end position="180"/>
    </location>
</feature>
<protein>
    <recommendedName>
        <fullName evidence="7">BHLH domain-containing protein</fullName>
    </recommendedName>
</protein>
<feature type="compositionally biased region" description="Low complexity" evidence="6">
    <location>
        <begin position="467"/>
        <end position="477"/>
    </location>
</feature>
<dbReference type="Gene3D" id="4.10.280.10">
    <property type="entry name" value="Helix-loop-helix DNA-binding domain"/>
    <property type="match status" value="1"/>
</dbReference>
<evidence type="ECO:0000313" key="9">
    <source>
        <dbReference type="Proteomes" id="UP001342314"/>
    </source>
</evidence>
<dbReference type="GO" id="GO:0000978">
    <property type="term" value="F:RNA polymerase II cis-regulatory region sequence-specific DNA binding"/>
    <property type="evidence" value="ECO:0007669"/>
    <property type="project" value="TreeGrafter"/>
</dbReference>
<feature type="region of interest" description="Disordered" evidence="6">
    <location>
        <begin position="435"/>
        <end position="488"/>
    </location>
</feature>
<dbReference type="EMBL" id="BQKY01000005">
    <property type="protein sequence ID" value="GJN89666.1"/>
    <property type="molecule type" value="Genomic_DNA"/>
</dbReference>
<dbReference type="GO" id="GO:0005634">
    <property type="term" value="C:nucleus"/>
    <property type="evidence" value="ECO:0007669"/>
    <property type="project" value="UniProtKB-SubCell"/>
</dbReference>
<feature type="compositionally biased region" description="Acidic residues" evidence="6">
    <location>
        <begin position="195"/>
        <end position="210"/>
    </location>
</feature>
<evidence type="ECO:0000256" key="6">
    <source>
        <dbReference type="SAM" id="MobiDB-lite"/>
    </source>
</evidence>
<keyword evidence="2" id="KW-0805">Transcription regulation</keyword>
<evidence type="ECO:0000256" key="5">
    <source>
        <dbReference type="ARBA" id="ARBA00023242"/>
    </source>
</evidence>
<comment type="subcellular location">
    <subcellularLocation>
        <location evidence="1">Nucleus</location>
    </subcellularLocation>
</comment>
<dbReference type="InterPro" id="IPR011598">
    <property type="entry name" value="bHLH_dom"/>
</dbReference>
<keyword evidence="4" id="KW-0804">Transcription</keyword>
<evidence type="ECO:0000256" key="3">
    <source>
        <dbReference type="ARBA" id="ARBA00023125"/>
    </source>
</evidence>
<name>A0AAV5GJJ1_9BASI</name>
<dbReference type="GO" id="GO:0046983">
    <property type="term" value="F:protein dimerization activity"/>
    <property type="evidence" value="ECO:0007669"/>
    <property type="project" value="InterPro"/>
</dbReference>
<dbReference type="AlphaFoldDB" id="A0AAV5GJJ1"/>
<feature type="region of interest" description="Disordered" evidence="6">
    <location>
        <begin position="113"/>
        <end position="411"/>
    </location>
</feature>
<sequence>MRWARDFQYSTALDSYIYPSGGAGPSSRPYTPVPGSTAAADPFSPLPAFSSVPYSAGMASPHNSFTMLPPEPPAEPAPLFDSTESALFSSFLNTLDVDPNFLFNPVLPPGMPSPPSSSFLHGGGSSETERDSLGRGVGGMDLGARGRLSRGGSRMPSGSTGTSTARSTPRPAASSSSLAAGPPPPPLSLRQASDDERDADGDWDDGEEVEMASAKGDEDHDFVPNAKAPPRGTRRKSRAGGASGSTAEPGRSGKKPRTSRTTVAPTPYAYEGMGDGEDTTMSYAEEASGATAAPEVSASGRPKRSTRVPRHLAEDDTPAASPPAAPSRRGASARPPLHKIAPAPPAVSPVATSPAASTSAARQASTSPKLIPRGDSGSPPPSSLGGANKPVPLTESQKRSNHILSEQKRRNAIRSGFKDLVDLLAAGEAASGIVLGGGAGGGAAGGDAADDDAGPSGKKRKGGKGGAATTASSAPAGRGRGRKGDVAANASKSVVLAQAANYILWLERGNRALETEVSRVEGLLRDARVAE</sequence>
<gene>
    <name evidence="8" type="ORF">Rhopal_002653-T1</name>
</gene>
<dbReference type="Proteomes" id="UP001342314">
    <property type="component" value="Unassembled WGS sequence"/>
</dbReference>
<feature type="compositionally biased region" description="Low complexity" evidence="6">
    <location>
        <begin position="348"/>
        <end position="377"/>
    </location>
</feature>
<evidence type="ECO:0000259" key="7">
    <source>
        <dbReference type="SMART" id="SM00353"/>
    </source>
</evidence>
<keyword evidence="3" id="KW-0238">DNA-binding</keyword>
<organism evidence="8 9">
    <name type="scientific">Rhodotorula paludigena</name>
    <dbReference type="NCBI Taxonomy" id="86838"/>
    <lineage>
        <taxon>Eukaryota</taxon>
        <taxon>Fungi</taxon>
        <taxon>Dikarya</taxon>
        <taxon>Basidiomycota</taxon>
        <taxon>Pucciniomycotina</taxon>
        <taxon>Microbotryomycetes</taxon>
        <taxon>Sporidiobolales</taxon>
        <taxon>Sporidiobolaceae</taxon>
        <taxon>Rhodotorula</taxon>
    </lineage>
</organism>
<dbReference type="PANTHER" id="PTHR15741:SF27">
    <property type="entry name" value="TRANSCRIPTION FACTOR AP-4"/>
    <property type="match status" value="1"/>
</dbReference>
<proteinExistence type="predicted"/>
<dbReference type="PANTHER" id="PTHR15741">
    <property type="entry name" value="BASIC HELIX-LOOP-HELIX ZIP TRANSCRIPTION FACTOR"/>
    <property type="match status" value="1"/>
</dbReference>
<dbReference type="InterPro" id="IPR036638">
    <property type="entry name" value="HLH_DNA-bd_sf"/>
</dbReference>
<evidence type="ECO:0000313" key="8">
    <source>
        <dbReference type="EMBL" id="GJN89666.1"/>
    </source>
</evidence>
<feature type="compositionally biased region" description="Low complexity" evidence="6">
    <location>
        <begin position="326"/>
        <end position="335"/>
    </location>
</feature>
<feature type="domain" description="BHLH" evidence="7">
    <location>
        <begin position="403"/>
        <end position="512"/>
    </location>
</feature>
<dbReference type="GO" id="GO:0000981">
    <property type="term" value="F:DNA-binding transcription factor activity, RNA polymerase II-specific"/>
    <property type="evidence" value="ECO:0007669"/>
    <property type="project" value="TreeGrafter"/>
</dbReference>
<dbReference type="SMART" id="SM00353">
    <property type="entry name" value="HLH"/>
    <property type="match status" value="1"/>
</dbReference>
<evidence type="ECO:0000256" key="4">
    <source>
        <dbReference type="ARBA" id="ARBA00023163"/>
    </source>
</evidence>
<dbReference type="SUPFAM" id="SSF47459">
    <property type="entry name" value="HLH, helix-loop-helix DNA-binding domain"/>
    <property type="match status" value="1"/>
</dbReference>
<feature type="compositionally biased region" description="Gly residues" evidence="6">
    <location>
        <begin position="435"/>
        <end position="445"/>
    </location>
</feature>
<feature type="compositionally biased region" description="Basic residues" evidence="6">
    <location>
        <begin position="301"/>
        <end position="310"/>
    </location>
</feature>
<keyword evidence="5" id="KW-0539">Nucleus</keyword>
<evidence type="ECO:0000256" key="1">
    <source>
        <dbReference type="ARBA" id="ARBA00004123"/>
    </source>
</evidence>
<dbReference type="InterPro" id="IPR052207">
    <property type="entry name" value="Max-like/E-box_TFs"/>
</dbReference>
<reference evidence="8 9" key="1">
    <citation type="submission" date="2021-12" db="EMBL/GenBank/DDBJ databases">
        <title>High titer production of polyol ester of fatty acids by Rhodotorula paludigena BS15 towards product separation-free biomass refinery.</title>
        <authorList>
            <person name="Mano J."/>
            <person name="Ono H."/>
            <person name="Tanaka T."/>
            <person name="Naito K."/>
            <person name="Sushida H."/>
            <person name="Ike M."/>
            <person name="Tokuyasu K."/>
            <person name="Kitaoka M."/>
        </authorList>
    </citation>
    <scope>NUCLEOTIDE SEQUENCE [LARGE SCALE GENOMIC DNA]</scope>
    <source>
        <strain evidence="8 9">BS15</strain>
    </source>
</reference>
<evidence type="ECO:0000256" key="2">
    <source>
        <dbReference type="ARBA" id="ARBA00023015"/>
    </source>
</evidence>
<feature type="region of interest" description="Disordered" evidence="6">
    <location>
        <begin position="17"/>
        <end position="37"/>
    </location>
</feature>
<keyword evidence="9" id="KW-1185">Reference proteome</keyword>
<feature type="region of interest" description="Disordered" evidence="6">
    <location>
        <begin position="60"/>
        <end position="80"/>
    </location>
</feature>
<accession>A0AAV5GJJ1</accession>
<comment type="caution">
    <text evidence="8">The sequence shown here is derived from an EMBL/GenBank/DDBJ whole genome shotgun (WGS) entry which is preliminary data.</text>
</comment>